<evidence type="ECO:0000256" key="1">
    <source>
        <dbReference type="ARBA" id="ARBA00000798"/>
    </source>
</evidence>
<dbReference type="InterPro" id="IPR015679">
    <property type="entry name" value="PLipase_D_fam"/>
</dbReference>
<keyword evidence="12" id="KW-1185">Reference proteome</keyword>
<dbReference type="PANTHER" id="PTHR18896:SF190">
    <property type="entry name" value="PHOSPHOLIPASE D"/>
    <property type="match status" value="1"/>
</dbReference>
<proteinExistence type="inferred from homology"/>
<feature type="domain" description="PLD phosphodiesterase" evidence="10">
    <location>
        <begin position="309"/>
        <end position="348"/>
    </location>
</feature>
<dbReference type="EC" id="3.1.4.4" evidence="2 9"/>
<protein>
    <recommendedName>
        <fullName evidence="2 9">Phospholipase D</fullName>
        <ecNumber evidence="2 9">3.1.4.4</ecNumber>
    </recommendedName>
</protein>
<gene>
    <name evidence="11" type="ORF">MARPO_0191s0011</name>
</gene>
<dbReference type="AlphaFoldDB" id="A0A2R6W160"/>
<evidence type="ECO:0000256" key="5">
    <source>
        <dbReference type="ARBA" id="ARBA00022801"/>
    </source>
</evidence>
<name>A0A2R6W160_MARPO</name>
<dbReference type="GO" id="GO:0005509">
    <property type="term" value="F:calcium ion binding"/>
    <property type="evidence" value="ECO:0007669"/>
    <property type="project" value="InterPro"/>
</dbReference>
<dbReference type="EMBL" id="KZ772859">
    <property type="protein sequence ID" value="PTQ27597.1"/>
    <property type="molecule type" value="Genomic_DNA"/>
</dbReference>
<dbReference type="Gramene" id="Mp2g23410.1">
    <property type="protein sequence ID" value="Mp2g23410.1.cds"/>
    <property type="gene ID" value="Mp2g23410"/>
</dbReference>
<evidence type="ECO:0000256" key="3">
    <source>
        <dbReference type="ARBA" id="ARBA00022723"/>
    </source>
</evidence>
<dbReference type="SUPFAM" id="SSF56024">
    <property type="entry name" value="Phospholipase D/nuclease"/>
    <property type="match status" value="2"/>
</dbReference>
<evidence type="ECO:0000313" key="11">
    <source>
        <dbReference type="EMBL" id="PTQ27597.1"/>
    </source>
</evidence>
<dbReference type="PANTHER" id="PTHR18896">
    <property type="entry name" value="PHOSPHOLIPASE D"/>
    <property type="match status" value="1"/>
</dbReference>
<dbReference type="OrthoDB" id="14911at2759"/>
<dbReference type="GO" id="GO:0004630">
    <property type="term" value="F:phospholipase D activity"/>
    <property type="evidence" value="ECO:0000318"/>
    <property type="project" value="GO_Central"/>
</dbReference>
<evidence type="ECO:0000256" key="8">
    <source>
        <dbReference type="ARBA" id="ARBA00023098"/>
    </source>
</evidence>
<evidence type="ECO:0000313" key="12">
    <source>
        <dbReference type="Proteomes" id="UP000244005"/>
    </source>
</evidence>
<keyword evidence="7 9" id="KW-0442">Lipid degradation</keyword>
<keyword evidence="4" id="KW-0677">Repeat</keyword>
<comment type="similarity">
    <text evidence="9">Belongs to the phospholipase D family. C2-PLD subfamily.</text>
</comment>
<keyword evidence="6 9" id="KW-0106">Calcium</keyword>
<dbReference type="Pfam" id="PF00614">
    <property type="entry name" value="PLDc"/>
    <property type="match status" value="2"/>
</dbReference>
<keyword evidence="5 9" id="KW-0378">Hydrolase</keyword>
<evidence type="ECO:0000256" key="7">
    <source>
        <dbReference type="ARBA" id="ARBA00022963"/>
    </source>
</evidence>
<dbReference type="Gene3D" id="3.30.870.10">
    <property type="entry name" value="Endonuclease Chain A"/>
    <property type="match status" value="2"/>
</dbReference>
<keyword evidence="8" id="KW-0443">Lipid metabolism</keyword>
<dbReference type="OMA" id="WSINATI"/>
<keyword evidence="3" id="KW-0479">Metal-binding</keyword>
<dbReference type="Proteomes" id="UP000244005">
    <property type="component" value="Unassembled WGS sequence"/>
</dbReference>
<dbReference type="PROSITE" id="PS50035">
    <property type="entry name" value="PLD"/>
    <property type="match status" value="2"/>
</dbReference>
<evidence type="ECO:0000256" key="4">
    <source>
        <dbReference type="ARBA" id="ARBA00022737"/>
    </source>
</evidence>
<dbReference type="InterPro" id="IPR024632">
    <property type="entry name" value="PLipase_D_C"/>
</dbReference>
<reference evidence="12" key="1">
    <citation type="journal article" date="2017" name="Cell">
        <title>Insights into land plant evolution garnered from the Marchantia polymorpha genome.</title>
        <authorList>
            <person name="Bowman J.L."/>
            <person name="Kohchi T."/>
            <person name="Yamato K.T."/>
            <person name="Jenkins J."/>
            <person name="Shu S."/>
            <person name="Ishizaki K."/>
            <person name="Yamaoka S."/>
            <person name="Nishihama R."/>
            <person name="Nakamura Y."/>
            <person name="Berger F."/>
            <person name="Adam C."/>
            <person name="Aki S.S."/>
            <person name="Althoff F."/>
            <person name="Araki T."/>
            <person name="Arteaga-Vazquez M.A."/>
            <person name="Balasubrmanian S."/>
            <person name="Barry K."/>
            <person name="Bauer D."/>
            <person name="Boehm C.R."/>
            <person name="Briginshaw L."/>
            <person name="Caballero-Perez J."/>
            <person name="Catarino B."/>
            <person name="Chen F."/>
            <person name="Chiyoda S."/>
            <person name="Chovatia M."/>
            <person name="Davies K.M."/>
            <person name="Delmans M."/>
            <person name="Demura T."/>
            <person name="Dierschke T."/>
            <person name="Dolan L."/>
            <person name="Dorantes-Acosta A.E."/>
            <person name="Eklund D.M."/>
            <person name="Florent S.N."/>
            <person name="Flores-Sandoval E."/>
            <person name="Fujiyama A."/>
            <person name="Fukuzawa H."/>
            <person name="Galik B."/>
            <person name="Grimanelli D."/>
            <person name="Grimwood J."/>
            <person name="Grossniklaus U."/>
            <person name="Hamada T."/>
            <person name="Haseloff J."/>
            <person name="Hetherington A.J."/>
            <person name="Higo A."/>
            <person name="Hirakawa Y."/>
            <person name="Hundley H.N."/>
            <person name="Ikeda Y."/>
            <person name="Inoue K."/>
            <person name="Inoue S.I."/>
            <person name="Ishida S."/>
            <person name="Jia Q."/>
            <person name="Kakita M."/>
            <person name="Kanazawa T."/>
            <person name="Kawai Y."/>
            <person name="Kawashima T."/>
            <person name="Kennedy M."/>
            <person name="Kinose K."/>
            <person name="Kinoshita T."/>
            <person name="Kohara Y."/>
            <person name="Koide E."/>
            <person name="Komatsu K."/>
            <person name="Kopischke S."/>
            <person name="Kubo M."/>
            <person name="Kyozuka J."/>
            <person name="Lagercrantz U."/>
            <person name="Lin S.S."/>
            <person name="Lindquist E."/>
            <person name="Lipzen A.M."/>
            <person name="Lu C.W."/>
            <person name="De Luna E."/>
            <person name="Martienssen R.A."/>
            <person name="Minamino N."/>
            <person name="Mizutani M."/>
            <person name="Mizutani M."/>
            <person name="Mochizuki N."/>
            <person name="Monte I."/>
            <person name="Mosher R."/>
            <person name="Nagasaki H."/>
            <person name="Nakagami H."/>
            <person name="Naramoto S."/>
            <person name="Nishitani K."/>
            <person name="Ohtani M."/>
            <person name="Okamoto T."/>
            <person name="Okumura M."/>
            <person name="Phillips J."/>
            <person name="Pollak B."/>
            <person name="Reinders A."/>
            <person name="Rovekamp M."/>
            <person name="Sano R."/>
            <person name="Sawa S."/>
            <person name="Schmid M.W."/>
            <person name="Shirakawa M."/>
            <person name="Solano R."/>
            <person name="Spunde A."/>
            <person name="Suetsugu N."/>
            <person name="Sugano S."/>
            <person name="Sugiyama A."/>
            <person name="Sun R."/>
            <person name="Suzuki Y."/>
            <person name="Takenaka M."/>
            <person name="Takezawa D."/>
            <person name="Tomogane H."/>
            <person name="Tsuzuki M."/>
            <person name="Ueda T."/>
            <person name="Umeda M."/>
            <person name="Ward J.M."/>
            <person name="Watanabe Y."/>
            <person name="Yazaki K."/>
            <person name="Yokoyama R."/>
            <person name="Yoshitake Y."/>
            <person name="Yotsui I."/>
            <person name="Zachgo S."/>
            <person name="Schmutz J."/>
        </authorList>
    </citation>
    <scope>NUCLEOTIDE SEQUENCE [LARGE SCALE GENOMIC DNA]</scope>
    <source>
        <strain evidence="12">Tak-1</strain>
    </source>
</reference>
<comment type="function">
    <text evidence="9">Hydrolyzes glycerol-phospholipids at the terminal phosphodiesteric bond.</text>
</comment>
<dbReference type="SMART" id="SM00155">
    <property type="entry name" value="PLDc"/>
    <property type="match status" value="2"/>
</dbReference>
<dbReference type="GO" id="GO:0009395">
    <property type="term" value="P:phospholipid catabolic process"/>
    <property type="evidence" value="ECO:0000318"/>
    <property type="project" value="GO_Central"/>
</dbReference>
<feature type="domain" description="PLD phosphodiesterase" evidence="10">
    <location>
        <begin position="642"/>
        <end position="669"/>
    </location>
</feature>
<accession>A0A2R6W160</accession>
<dbReference type="GO" id="GO:0005886">
    <property type="term" value="C:plasma membrane"/>
    <property type="evidence" value="ECO:0000318"/>
    <property type="project" value="GO_Central"/>
</dbReference>
<evidence type="ECO:0000259" key="10">
    <source>
        <dbReference type="PROSITE" id="PS50035"/>
    </source>
</evidence>
<dbReference type="Pfam" id="PF12357">
    <property type="entry name" value="PLD_C"/>
    <property type="match status" value="1"/>
</dbReference>
<dbReference type="InterPro" id="IPR011402">
    <property type="entry name" value="PLipase_D_pln"/>
</dbReference>
<comment type="catalytic activity">
    <reaction evidence="1 9">
        <text>a 1,2-diacyl-sn-glycero-3-phosphocholine + H2O = a 1,2-diacyl-sn-glycero-3-phosphate + choline + H(+)</text>
        <dbReference type="Rhea" id="RHEA:14445"/>
        <dbReference type="ChEBI" id="CHEBI:15354"/>
        <dbReference type="ChEBI" id="CHEBI:15377"/>
        <dbReference type="ChEBI" id="CHEBI:15378"/>
        <dbReference type="ChEBI" id="CHEBI:57643"/>
        <dbReference type="ChEBI" id="CHEBI:58608"/>
        <dbReference type="EC" id="3.1.4.4"/>
    </reaction>
</comment>
<evidence type="ECO:0000256" key="6">
    <source>
        <dbReference type="ARBA" id="ARBA00022837"/>
    </source>
</evidence>
<sequence length="803" mass="90507">MGHDVAEKIWLHGVLKVTILDLDLEKLFHLWANVNDKLGGSFATVELPPVQMARTRAEQCHHGVIAWNECLRVYTANRVSTVDITITSGHHSRPQGRANIPATDILLKRHLEGWFTIDGFFKSIGKIHVIVDFEPADENPLWGNGVGENFPGVPHTFFPQHRACLVTPYQNSHIEDDFIPPIAMQGGKHRIPGKYWKELHHAICSAKKFVYIAGWSMFAKISLVRSPDGELGETLGELLIRRAQEGIRVNVMIWDDKTSNLHSMLKSFREGIMHTHDEDTEKFFTNTDVACLKCPRDPRADAFHLAEGFVFTHHQKVVVVDAPALPPYSPEQRRIIAFVGGIDLCGGRYDTPSHSLFRTLTTVHRKDFQQGCIPGAALKSGGPRQPWHDIHSKLEGAVAWDAHTNFVQRWLCQAGKINEHLLVSVDPEASEFCPPSPAVEEHHPAAWNVQLLRSIDTTSVVGFPDDSSAELVLEKGLVREEKDLVDRSIQDAYICAIRRAKHFLFIENQYFIGSSYGWKDLPDWHTAAPHLIPMEIALKIVSKIRAGEHFCCYVIVPMMPDGAPDGPSVQDILHHVKETMQMMYQMIGDALREVGRLSCRPTDYLCLFCLGNREVKEGHELIPDDPPQEGTHYWLSQENRRFEIYCHAKLMIVDDEYLIIGSANINQRSMDGGRDTEMAMGSYQPQHTLHGSLSDEAGPRGEVYGFRLSLWFEHLGCLHPEFDHPGTVKCMRKVQELAAHNWQEYIRPAPVLQDLPGHLLIYPFNVTEDGQEVYTESGFHHFPDTDAPILGAGIPKLPGILTA</sequence>
<evidence type="ECO:0000256" key="9">
    <source>
        <dbReference type="PIRNR" id="PIRNR036470"/>
    </source>
</evidence>
<comment type="cofactor">
    <cofactor evidence="9">
        <name>Ca(2+)</name>
        <dbReference type="ChEBI" id="CHEBI:29108"/>
    </cofactor>
</comment>
<evidence type="ECO:0000256" key="2">
    <source>
        <dbReference type="ARBA" id="ARBA00012027"/>
    </source>
</evidence>
<dbReference type="PIRSF" id="PIRSF036470">
    <property type="entry name" value="PLD_plant"/>
    <property type="match status" value="1"/>
</dbReference>
<organism evidence="11 12">
    <name type="scientific">Marchantia polymorpha</name>
    <name type="common">Common liverwort</name>
    <name type="synonym">Marchantia aquatica</name>
    <dbReference type="NCBI Taxonomy" id="3197"/>
    <lineage>
        <taxon>Eukaryota</taxon>
        <taxon>Viridiplantae</taxon>
        <taxon>Streptophyta</taxon>
        <taxon>Embryophyta</taxon>
        <taxon>Marchantiophyta</taxon>
        <taxon>Marchantiopsida</taxon>
        <taxon>Marchantiidae</taxon>
        <taxon>Marchantiales</taxon>
        <taxon>Marchantiaceae</taxon>
        <taxon>Marchantia</taxon>
    </lineage>
</organism>
<dbReference type="GO" id="GO:0046470">
    <property type="term" value="P:phosphatidylcholine metabolic process"/>
    <property type="evidence" value="ECO:0007669"/>
    <property type="project" value="InterPro"/>
</dbReference>
<dbReference type="InterPro" id="IPR001736">
    <property type="entry name" value="PLipase_D/transphosphatidylase"/>
</dbReference>